<organism evidence="1 2">
    <name type="scientific">Knipowitschia caucasica</name>
    <name type="common">Caucasian dwarf goby</name>
    <name type="synonym">Pomatoschistus caucasicus</name>
    <dbReference type="NCBI Taxonomy" id="637954"/>
    <lineage>
        <taxon>Eukaryota</taxon>
        <taxon>Metazoa</taxon>
        <taxon>Chordata</taxon>
        <taxon>Craniata</taxon>
        <taxon>Vertebrata</taxon>
        <taxon>Euteleostomi</taxon>
        <taxon>Actinopterygii</taxon>
        <taxon>Neopterygii</taxon>
        <taxon>Teleostei</taxon>
        <taxon>Neoteleostei</taxon>
        <taxon>Acanthomorphata</taxon>
        <taxon>Gobiaria</taxon>
        <taxon>Gobiiformes</taxon>
        <taxon>Gobioidei</taxon>
        <taxon>Gobiidae</taxon>
        <taxon>Gobiinae</taxon>
        <taxon>Knipowitschia</taxon>
    </lineage>
</organism>
<evidence type="ECO:0000313" key="2">
    <source>
        <dbReference type="Proteomes" id="UP001497482"/>
    </source>
</evidence>
<accession>A0AAV2IT42</accession>
<proteinExistence type="predicted"/>
<gene>
    <name evidence="1" type="ORF">KC01_LOCUS1025</name>
</gene>
<keyword evidence="2" id="KW-1185">Reference proteome</keyword>
<dbReference type="Proteomes" id="UP001497482">
    <property type="component" value="Chromosome 1"/>
</dbReference>
<name>A0AAV2IT42_KNICA</name>
<evidence type="ECO:0000313" key="1">
    <source>
        <dbReference type="EMBL" id="CAL1568393.1"/>
    </source>
</evidence>
<reference evidence="1 2" key="1">
    <citation type="submission" date="2024-04" db="EMBL/GenBank/DDBJ databases">
        <authorList>
            <person name="Waldvogel A.-M."/>
            <person name="Schoenle A."/>
        </authorList>
    </citation>
    <scope>NUCLEOTIDE SEQUENCE [LARGE SCALE GENOMIC DNA]</scope>
</reference>
<sequence>MDIIPGRAWKSSFFGRLMKRGTRFNHLLCEHHHRCHIGTGAAAERRRAVESRAEREGASARDALGLNLDSRLQEVKK</sequence>
<dbReference type="AlphaFoldDB" id="A0AAV2IT42"/>
<protein>
    <submittedName>
        <fullName evidence="1">Uncharacterized protein</fullName>
    </submittedName>
</protein>
<dbReference type="EMBL" id="OZ035823">
    <property type="protein sequence ID" value="CAL1568393.1"/>
    <property type="molecule type" value="Genomic_DNA"/>
</dbReference>